<dbReference type="InterPro" id="IPR040632">
    <property type="entry name" value="Sulfotransfer_4"/>
</dbReference>
<dbReference type="Gene3D" id="3.40.50.300">
    <property type="entry name" value="P-loop containing nucleotide triphosphate hydrolases"/>
    <property type="match status" value="1"/>
</dbReference>
<dbReference type="InterPro" id="IPR027417">
    <property type="entry name" value="P-loop_NTPase"/>
</dbReference>
<evidence type="ECO:0000256" key="1">
    <source>
        <dbReference type="SAM" id="Phobius"/>
    </source>
</evidence>
<keyword evidence="3" id="KW-1185">Reference proteome</keyword>
<dbReference type="PANTHER" id="PTHR36978:SF4">
    <property type="entry name" value="P-LOOP CONTAINING NUCLEOSIDE TRIPHOSPHATE HYDROLASE PROTEIN"/>
    <property type="match status" value="1"/>
</dbReference>
<comment type="caution">
    <text evidence="2">The sequence shown here is derived from an EMBL/GenBank/DDBJ whole genome shotgun (WGS) entry which is preliminary data.</text>
</comment>
<gene>
    <name evidence="2" type="ORF">DEA37_0009092</name>
</gene>
<feature type="transmembrane region" description="Helical" evidence="1">
    <location>
        <begin position="68"/>
        <end position="88"/>
    </location>
</feature>
<reference evidence="2 3" key="1">
    <citation type="journal article" date="2019" name="Gigascience">
        <title>Whole-genome sequence of the oriental lung fluke Paragonimus westermani.</title>
        <authorList>
            <person name="Oey H."/>
            <person name="Zakrzewski M."/>
            <person name="Narain K."/>
            <person name="Devi K.R."/>
            <person name="Agatsuma T."/>
            <person name="Nawaratna S."/>
            <person name="Gobert G.N."/>
            <person name="Jones M.K."/>
            <person name="Ragan M.A."/>
            <person name="McManus D.P."/>
            <person name="Krause L."/>
        </authorList>
    </citation>
    <scope>NUCLEOTIDE SEQUENCE [LARGE SCALE GENOMIC DNA]</scope>
    <source>
        <strain evidence="2 3">IND2009</strain>
    </source>
</reference>
<dbReference type="AlphaFoldDB" id="A0A5J4N442"/>
<protein>
    <submittedName>
        <fullName evidence="2">Uncharacterized protein</fullName>
    </submittedName>
</protein>
<organism evidence="2 3">
    <name type="scientific">Paragonimus westermani</name>
    <dbReference type="NCBI Taxonomy" id="34504"/>
    <lineage>
        <taxon>Eukaryota</taxon>
        <taxon>Metazoa</taxon>
        <taxon>Spiralia</taxon>
        <taxon>Lophotrochozoa</taxon>
        <taxon>Platyhelminthes</taxon>
        <taxon>Trematoda</taxon>
        <taxon>Digenea</taxon>
        <taxon>Plagiorchiida</taxon>
        <taxon>Troglotremata</taxon>
        <taxon>Troglotrematidae</taxon>
        <taxon>Paragonimus</taxon>
    </lineage>
</organism>
<dbReference type="Proteomes" id="UP000324629">
    <property type="component" value="Unassembled WGS sequence"/>
</dbReference>
<keyword evidence="1" id="KW-0812">Transmembrane</keyword>
<feature type="non-terminal residue" evidence="2">
    <location>
        <position position="1"/>
    </location>
</feature>
<proteinExistence type="predicted"/>
<dbReference type="EMBL" id="QNGE01013918">
    <property type="protein sequence ID" value="KAA3670140.1"/>
    <property type="molecule type" value="Genomic_DNA"/>
</dbReference>
<dbReference type="Pfam" id="PF17784">
    <property type="entry name" value="Sulfotransfer_4"/>
    <property type="match status" value="1"/>
</dbReference>
<keyword evidence="1" id="KW-1133">Transmembrane helix</keyword>
<dbReference type="PANTHER" id="PTHR36978">
    <property type="entry name" value="P-LOOP CONTAINING NUCLEOTIDE TRIPHOSPHATE HYDROLASE"/>
    <property type="match status" value="1"/>
</dbReference>
<evidence type="ECO:0000313" key="2">
    <source>
        <dbReference type="EMBL" id="KAA3670140.1"/>
    </source>
</evidence>
<keyword evidence="1" id="KW-0472">Membrane</keyword>
<name>A0A5J4N442_9TREM</name>
<sequence>LLTCYEHWIDRVKRDVPADRPLVFQVRNGWKPLCEFLSVPVPTQPFPKADKRAELVTLLTFWCGMMRLVRWEMCSVVSLLVVFVLFRLF</sequence>
<accession>A0A5J4N442</accession>
<evidence type="ECO:0000313" key="3">
    <source>
        <dbReference type="Proteomes" id="UP000324629"/>
    </source>
</evidence>